<evidence type="ECO:0000256" key="1">
    <source>
        <dbReference type="SAM" id="Phobius"/>
    </source>
</evidence>
<gene>
    <name evidence="2" type="ORF">HVA01_32970</name>
</gene>
<dbReference type="Gene3D" id="2.30.30.40">
    <property type="entry name" value="SH3 Domains"/>
    <property type="match status" value="1"/>
</dbReference>
<name>A0A511UUN6_9GAMM</name>
<dbReference type="EMBL" id="BJXV01000029">
    <property type="protein sequence ID" value="GEN29651.1"/>
    <property type="molecule type" value="Genomic_DNA"/>
</dbReference>
<keyword evidence="1" id="KW-0472">Membrane</keyword>
<sequence>MSKTKVFSIFLGGVGGISPHLVNRASILMRPESANEISTIVTIGYIVGLAIIAFLGAVIVTAFKESDSRKAFFLGISAPALITIAASESAGNKVGHHTEINALSGARYGVISYAFSSERDMRERVEVPGRFIEVFAVKDSELFSVMFYDLEKSPIQEVALNDKGFGLVSVPLSAELLTFKKDRQESDPIVLSTDSGDMTAFLVSVTGEREYGFLSAFGQAPRITYSFDVVSEEISRASVGDKGWSYAGKFSGEKWLGRFFSFGENDLPAEGDEVSILYPVNLRNGPSVSDNSIGQLRLNQKVTVLDSFSSDSENYWIEAEVLE</sequence>
<comment type="caution">
    <text evidence="2">The sequence shown here is derived from an EMBL/GenBank/DDBJ whole genome shotgun (WGS) entry which is preliminary data.</text>
</comment>
<dbReference type="RefSeq" id="WP_146876556.1">
    <property type="nucleotide sequence ID" value="NZ_BJXV01000029.1"/>
</dbReference>
<accession>A0A511UUN6</accession>
<organism evidence="2 3">
    <name type="scientific">Halovibrio variabilis</name>
    <dbReference type="NCBI Taxonomy" id="31910"/>
    <lineage>
        <taxon>Bacteria</taxon>
        <taxon>Pseudomonadati</taxon>
        <taxon>Pseudomonadota</taxon>
        <taxon>Gammaproteobacteria</taxon>
        <taxon>Oceanospirillales</taxon>
        <taxon>Halomonadaceae</taxon>
        <taxon>Halovibrio</taxon>
    </lineage>
</organism>
<evidence type="ECO:0000313" key="3">
    <source>
        <dbReference type="Proteomes" id="UP000321303"/>
    </source>
</evidence>
<dbReference type="Proteomes" id="UP000321303">
    <property type="component" value="Unassembled WGS sequence"/>
</dbReference>
<reference evidence="2 3" key="1">
    <citation type="submission" date="2019-07" db="EMBL/GenBank/DDBJ databases">
        <title>Whole genome shotgun sequence of Halomonas variabilis NBRC 102410.</title>
        <authorList>
            <person name="Hosoyama A."/>
            <person name="Uohara A."/>
            <person name="Ohji S."/>
            <person name="Ichikawa N."/>
        </authorList>
    </citation>
    <scope>NUCLEOTIDE SEQUENCE [LARGE SCALE GENOMIC DNA]</scope>
    <source>
        <strain evidence="2 3">NBRC 102410</strain>
    </source>
</reference>
<dbReference type="OrthoDB" id="5624668at2"/>
<feature type="transmembrane region" description="Helical" evidence="1">
    <location>
        <begin position="40"/>
        <end position="63"/>
    </location>
</feature>
<evidence type="ECO:0000313" key="2">
    <source>
        <dbReference type="EMBL" id="GEN29651.1"/>
    </source>
</evidence>
<keyword evidence="1" id="KW-1133">Transmembrane helix</keyword>
<keyword evidence="1" id="KW-0812">Transmembrane</keyword>
<proteinExistence type="predicted"/>
<dbReference type="AlphaFoldDB" id="A0A511UUN6"/>
<protein>
    <submittedName>
        <fullName evidence="2">Uncharacterized protein</fullName>
    </submittedName>
</protein>
<keyword evidence="3" id="KW-1185">Reference proteome</keyword>